<organism evidence="10 11">
    <name type="scientific">Coniochaeta pulveracea</name>
    <dbReference type="NCBI Taxonomy" id="177199"/>
    <lineage>
        <taxon>Eukaryota</taxon>
        <taxon>Fungi</taxon>
        <taxon>Dikarya</taxon>
        <taxon>Ascomycota</taxon>
        <taxon>Pezizomycotina</taxon>
        <taxon>Sordariomycetes</taxon>
        <taxon>Sordariomycetidae</taxon>
        <taxon>Coniochaetales</taxon>
        <taxon>Coniochaetaceae</taxon>
        <taxon>Coniochaeta</taxon>
    </lineage>
</organism>
<keyword evidence="11" id="KW-1185">Reference proteome</keyword>
<reference evidence="10 11" key="1">
    <citation type="submission" date="2018-08" db="EMBL/GenBank/DDBJ databases">
        <title>Draft genome of the lignicolous fungus Coniochaeta pulveracea.</title>
        <authorList>
            <person name="Borstlap C.J."/>
            <person name="De Witt R.N."/>
            <person name="Botha A."/>
            <person name="Volschenk H."/>
        </authorList>
    </citation>
    <scope>NUCLEOTIDE SEQUENCE [LARGE SCALE GENOMIC DNA]</scope>
    <source>
        <strain evidence="10 11">CAB683</strain>
    </source>
</reference>
<evidence type="ECO:0000259" key="8">
    <source>
        <dbReference type="PROSITE" id="PS50158"/>
    </source>
</evidence>
<gene>
    <name evidence="10" type="ORF">DL546_005606</name>
</gene>
<dbReference type="InterPro" id="IPR014891">
    <property type="entry name" value="DWNN_domain"/>
</dbReference>
<name>A0A420YFB5_9PEZI</name>
<feature type="compositionally biased region" description="Low complexity" evidence="7">
    <location>
        <begin position="366"/>
        <end position="377"/>
    </location>
</feature>
<evidence type="ECO:0008006" key="12">
    <source>
        <dbReference type="Google" id="ProtNLM"/>
    </source>
</evidence>
<evidence type="ECO:0000256" key="3">
    <source>
        <dbReference type="ARBA" id="ARBA00022771"/>
    </source>
</evidence>
<dbReference type="PANTHER" id="PTHR15439:SF0">
    <property type="entry name" value="CELL DIVISION CYCLE AND APOPTOSIS REGULATOR PROTEIN 1-RELATED"/>
    <property type="match status" value="1"/>
</dbReference>
<dbReference type="SUPFAM" id="SSF57756">
    <property type="entry name" value="Retrovirus zinc finger-like domains"/>
    <property type="match status" value="1"/>
</dbReference>
<evidence type="ECO:0000256" key="7">
    <source>
        <dbReference type="SAM" id="MobiDB-lite"/>
    </source>
</evidence>
<dbReference type="InterPro" id="IPR036875">
    <property type="entry name" value="Znf_CCHC_sf"/>
</dbReference>
<evidence type="ECO:0000256" key="2">
    <source>
        <dbReference type="ARBA" id="ARBA00022723"/>
    </source>
</evidence>
<dbReference type="InterPro" id="IPR033489">
    <property type="entry name" value="RBBP6"/>
</dbReference>
<dbReference type="GO" id="GO:0016567">
    <property type="term" value="P:protein ubiquitination"/>
    <property type="evidence" value="ECO:0007669"/>
    <property type="project" value="InterPro"/>
</dbReference>
<evidence type="ECO:0000313" key="11">
    <source>
        <dbReference type="Proteomes" id="UP000275385"/>
    </source>
</evidence>
<dbReference type="InterPro" id="IPR001878">
    <property type="entry name" value="Znf_CCHC"/>
</dbReference>
<keyword evidence="3 6" id="KW-0863">Zinc-finger</keyword>
<evidence type="ECO:0000256" key="6">
    <source>
        <dbReference type="PROSITE-ProRule" id="PRU00047"/>
    </source>
</evidence>
<dbReference type="GO" id="GO:0006397">
    <property type="term" value="P:mRNA processing"/>
    <property type="evidence" value="ECO:0007669"/>
    <property type="project" value="InterPro"/>
</dbReference>
<dbReference type="SUPFAM" id="SSF57850">
    <property type="entry name" value="RING/U-box"/>
    <property type="match status" value="1"/>
</dbReference>
<dbReference type="Gene3D" id="4.10.60.10">
    <property type="entry name" value="Zinc finger, CCHC-type"/>
    <property type="match status" value="1"/>
</dbReference>
<protein>
    <recommendedName>
        <fullName evidence="12">E3 ubiquitin-protein ligase rbbp6</fullName>
    </recommendedName>
</protein>
<feature type="region of interest" description="Disordered" evidence="7">
    <location>
        <begin position="358"/>
        <end position="467"/>
    </location>
</feature>
<evidence type="ECO:0000313" key="10">
    <source>
        <dbReference type="EMBL" id="RKU46588.1"/>
    </source>
</evidence>
<evidence type="ECO:0000259" key="9">
    <source>
        <dbReference type="PROSITE" id="PS51282"/>
    </source>
</evidence>
<dbReference type="Pfam" id="PF08783">
    <property type="entry name" value="DWNN"/>
    <property type="match status" value="1"/>
</dbReference>
<proteinExistence type="predicted"/>
<feature type="compositionally biased region" description="Basic and acidic residues" evidence="7">
    <location>
        <begin position="436"/>
        <end position="450"/>
    </location>
</feature>
<sequence>MESSVFFKFKSQKEPTRVEFDGTGISVFELKRDIILKSGLGDGTDFDLAIYTDDGKDEYDDDTTIIPRSTTVIARRLPPMKPGAGRAARYVSGKMPVNAKNQSRREQTVKAASTKATSDAMAQMNKAMTEEEKLAAMFQLQSESFAANQDDISHQAPVFKSGAKRPTNVPDHDPPQGYICYRCGEKGHWIQLCPTNDNPEFDNRPRVKRTTGIPKSFLKTVDKATALAQHGVSDGDDAKLPSGIMVNAEGEFVIHEPDKAAWEQYQSKAKATAQKSAAEVDKEAQELGLACPIDNRMFIDPMKTPCCQKTYCNDCITNALIDSDFVCPGCQQEGVLIDDLKPDEEAADKIKEYLVEKDSKTKEASKSPVTSSKSPVAADTKATDAKEEQTKAASKSPEPKPSVTETPKPETPQTGTKSPTPSTATNDAPAVNGDSSSKKRSAEDEPENARIPKAPKAMQKQQQQDQNMMGTMPGMPGMPNMPGMPMGGMGGFPPFMPGMPFPMGGMPMMGNMNPMMNGFNPMMMGGNAMPNFNAGGFNGMTGFNPTMGMPMGGPMNGGMGGPMGHQGMNPGFNNAGGFHGGGHFQQGFPQRNFSHQVGDDEDAYFRKPVNPHRHQGRMKRARPSDYREL</sequence>
<dbReference type="GO" id="GO:0005634">
    <property type="term" value="C:nucleus"/>
    <property type="evidence" value="ECO:0007669"/>
    <property type="project" value="UniProtKB-SubCell"/>
</dbReference>
<evidence type="ECO:0000256" key="5">
    <source>
        <dbReference type="ARBA" id="ARBA00023242"/>
    </source>
</evidence>
<dbReference type="PROSITE" id="PS51282">
    <property type="entry name" value="DWNN"/>
    <property type="match status" value="1"/>
</dbReference>
<dbReference type="CDD" id="cd16620">
    <property type="entry name" value="vRING-HC-C4C4_RBBP6"/>
    <property type="match status" value="1"/>
</dbReference>
<feature type="compositionally biased region" description="Basic and acidic residues" evidence="7">
    <location>
        <begin position="381"/>
        <end position="390"/>
    </location>
</feature>
<comment type="subcellular location">
    <subcellularLocation>
        <location evidence="1">Nucleus</location>
    </subcellularLocation>
</comment>
<keyword evidence="5" id="KW-0539">Nucleus</keyword>
<dbReference type="PANTHER" id="PTHR15439">
    <property type="entry name" value="RETINOBLASTOMA-BINDING PROTEIN 6"/>
    <property type="match status" value="1"/>
</dbReference>
<dbReference type="STRING" id="177199.A0A420YFB5"/>
<keyword evidence="4" id="KW-0862">Zinc</keyword>
<feature type="domain" description="CCHC-type" evidence="8">
    <location>
        <begin position="180"/>
        <end position="194"/>
    </location>
</feature>
<dbReference type="AlphaFoldDB" id="A0A420YFB5"/>
<comment type="caution">
    <text evidence="10">The sequence shown here is derived from an EMBL/GenBank/DDBJ whole genome shotgun (WGS) entry which is preliminary data.</text>
</comment>
<evidence type="ECO:0000256" key="1">
    <source>
        <dbReference type="ARBA" id="ARBA00004123"/>
    </source>
</evidence>
<dbReference type="SMART" id="SM00343">
    <property type="entry name" value="ZnF_C2HC"/>
    <property type="match status" value="1"/>
</dbReference>
<feature type="domain" description="DWNN" evidence="9">
    <location>
        <begin position="5"/>
        <end position="78"/>
    </location>
</feature>
<feature type="compositionally biased region" description="Polar residues" evidence="7">
    <location>
        <begin position="411"/>
        <end position="426"/>
    </location>
</feature>
<dbReference type="Gene3D" id="3.30.40.10">
    <property type="entry name" value="Zinc/RING finger domain, C3HC4 (zinc finger)"/>
    <property type="match status" value="1"/>
</dbReference>
<feature type="compositionally biased region" description="Basic residues" evidence="7">
    <location>
        <begin position="609"/>
        <end position="621"/>
    </location>
</feature>
<dbReference type="SMART" id="SM01180">
    <property type="entry name" value="DWNN"/>
    <property type="match status" value="1"/>
</dbReference>
<dbReference type="GO" id="GO:0003676">
    <property type="term" value="F:nucleic acid binding"/>
    <property type="evidence" value="ECO:0007669"/>
    <property type="project" value="InterPro"/>
</dbReference>
<dbReference type="PROSITE" id="PS50158">
    <property type="entry name" value="ZF_CCHC"/>
    <property type="match status" value="1"/>
</dbReference>
<feature type="region of interest" description="Disordered" evidence="7">
    <location>
        <begin position="590"/>
        <end position="629"/>
    </location>
</feature>
<evidence type="ECO:0000256" key="4">
    <source>
        <dbReference type="ARBA" id="ARBA00022833"/>
    </source>
</evidence>
<keyword evidence="2" id="KW-0479">Metal-binding</keyword>
<dbReference type="Proteomes" id="UP000275385">
    <property type="component" value="Unassembled WGS sequence"/>
</dbReference>
<accession>A0A420YFB5</accession>
<dbReference type="GO" id="GO:0008270">
    <property type="term" value="F:zinc ion binding"/>
    <property type="evidence" value="ECO:0007669"/>
    <property type="project" value="UniProtKB-KW"/>
</dbReference>
<dbReference type="OrthoDB" id="106784at2759"/>
<dbReference type="GO" id="GO:0061630">
    <property type="term" value="F:ubiquitin protein ligase activity"/>
    <property type="evidence" value="ECO:0007669"/>
    <property type="project" value="InterPro"/>
</dbReference>
<dbReference type="Pfam" id="PF13696">
    <property type="entry name" value="zf-CCHC_2"/>
    <property type="match status" value="1"/>
</dbReference>
<dbReference type="GO" id="GO:0006511">
    <property type="term" value="P:ubiquitin-dependent protein catabolic process"/>
    <property type="evidence" value="ECO:0007669"/>
    <property type="project" value="TreeGrafter"/>
</dbReference>
<dbReference type="Gene3D" id="3.10.20.90">
    <property type="entry name" value="Phosphatidylinositol 3-kinase Catalytic Subunit, Chain A, domain 1"/>
    <property type="match status" value="1"/>
</dbReference>
<dbReference type="InterPro" id="IPR025829">
    <property type="entry name" value="Zn_knuckle_CX2CX3GHX4C"/>
</dbReference>
<dbReference type="InterPro" id="IPR013083">
    <property type="entry name" value="Znf_RING/FYVE/PHD"/>
</dbReference>
<dbReference type="EMBL" id="QVQW01000013">
    <property type="protein sequence ID" value="RKU46588.1"/>
    <property type="molecule type" value="Genomic_DNA"/>
</dbReference>